<dbReference type="EMBL" id="JAHWXT010000003">
    <property type="protein sequence ID" value="MCF0265002.1"/>
    <property type="molecule type" value="Genomic_DNA"/>
</dbReference>
<dbReference type="InterPro" id="IPR036390">
    <property type="entry name" value="WH_DNA-bd_sf"/>
</dbReference>
<evidence type="ECO:0000259" key="2">
    <source>
        <dbReference type="Pfam" id="PF03551"/>
    </source>
</evidence>
<organism evidence="3 4">
    <name type="scientific">Acinetobacter guillouiae</name>
    <name type="common">Acinetobacter genomosp. 11</name>
    <dbReference type="NCBI Taxonomy" id="106649"/>
    <lineage>
        <taxon>Bacteria</taxon>
        <taxon>Pseudomonadati</taxon>
        <taxon>Pseudomonadota</taxon>
        <taxon>Gammaproteobacteria</taxon>
        <taxon>Moraxellales</taxon>
        <taxon>Moraxellaceae</taxon>
        <taxon>Acinetobacter</taxon>
    </lineage>
</organism>
<feature type="domain" description="Transcription regulator PadR N-terminal" evidence="2">
    <location>
        <begin position="41"/>
        <end position="111"/>
    </location>
</feature>
<evidence type="ECO:0000313" key="4">
    <source>
        <dbReference type="Proteomes" id="UP000887320"/>
    </source>
</evidence>
<dbReference type="InterPro" id="IPR005149">
    <property type="entry name" value="Tscrpt_reg_PadR_N"/>
</dbReference>
<dbReference type="InterPro" id="IPR036388">
    <property type="entry name" value="WH-like_DNA-bd_sf"/>
</dbReference>
<accession>A0A8X8KHE1</accession>
<dbReference type="AlphaFoldDB" id="A0A8X8KHE1"/>
<dbReference type="Gene3D" id="1.10.10.10">
    <property type="entry name" value="Winged helix-like DNA-binding domain superfamily/Winged helix DNA-binding domain"/>
    <property type="match status" value="1"/>
</dbReference>
<dbReference type="Proteomes" id="UP000887320">
    <property type="component" value="Unassembled WGS sequence"/>
</dbReference>
<reference evidence="3" key="1">
    <citation type="submission" date="2021-07" db="EMBL/GenBank/DDBJ databases">
        <authorList>
            <person name="Fernandez M."/>
            <person name="Pereira P."/>
            <person name="Torres Tejerizo G.A."/>
            <person name="Gonzalez P."/>
            <person name="Agostini E."/>
        </authorList>
    </citation>
    <scope>NUCLEOTIDE SEQUENCE</scope>
    <source>
        <strain evidence="3">SFC 500-1A</strain>
    </source>
</reference>
<comment type="caution">
    <text evidence="3">The sequence shown here is derived from an EMBL/GenBank/DDBJ whole genome shotgun (WGS) entry which is preliminary data.</text>
</comment>
<evidence type="ECO:0000256" key="1">
    <source>
        <dbReference type="SAM" id="MobiDB-lite"/>
    </source>
</evidence>
<sequence length="180" mass="20950">MKSERHDHSQNDFEHREQHTERGYGGRRGRLFESGKMKLLVLHLIQQQPKHGYEIIKAISDLVGGGYTPSSGTIYPTLTYLEEIGFVHAENKEGDRKQYHITDAGKLHLKEQHAHIQHLLERLETRREIHENDQYLDIHRAMENLKTSLRLKLKGKDFDAEQVRQVAEKIDQAAVEIGRL</sequence>
<dbReference type="PANTHER" id="PTHR43252">
    <property type="entry name" value="TRANSCRIPTIONAL REGULATOR YQJI"/>
    <property type="match status" value="1"/>
</dbReference>
<dbReference type="PANTHER" id="PTHR43252:SF7">
    <property type="entry name" value="TRANSCRIPTIONAL REGULATOR YQJI"/>
    <property type="match status" value="1"/>
</dbReference>
<dbReference type="Pfam" id="PF03551">
    <property type="entry name" value="PadR"/>
    <property type="match status" value="1"/>
</dbReference>
<name>A0A8X8KHE1_ACIGI</name>
<protein>
    <submittedName>
        <fullName evidence="3">PadR family transcriptional regulator</fullName>
    </submittedName>
</protein>
<evidence type="ECO:0000313" key="3">
    <source>
        <dbReference type="EMBL" id="MCF0265002.1"/>
    </source>
</evidence>
<gene>
    <name evidence="3" type="ORF">KW868_11125</name>
</gene>
<feature type="region of interest" description="Disordered" evidence="1">
    <location>
        <begin position="1"/>
        <end position="28"/>
    </location>
</feature>
<proteinExistence type="predicted"/>
<dbReference type="RefSeq" id="WP_234623404.1">
    <property type="nucleotide sequence ID" value="NZ_JAHWXT010000003.1"/>
</dbReference>
<dbReference type="SUPFAM" id="SSF46785">
    <property type="entry name" value="Winged helix' DNA-binding domain"/>
    <property type="match status" value="1"/>
</dbReference>